<dbReference type="RefSeq" id="WP_200275870.1">
    <property type="nucleotide sequence ID" value="NZ_CP066802.1"/>
</dbReference>
<dbReference type="Pfam" id="PF00248">
    <property type="entry name" value="Aldo_ket_red"/>
    <property type="match status" value="1"/>
</dbReference>
<dbReference type="FunFam" id="3.20.20.100:FF:000015">
    <property type="entry name" value="Oxidoreductase, aldo/keto reductase family"/>
    <property type="match status" value="1"/>
</dbReference>
<evidence type="ECO:0000256" key="5">
    <source>
        <dbReference type="PIRSR" id="PIRSR000097-2"/>
    </source>
</evidence>
<dbReference type="PRINTS" id="PR00069">
    <property type="entry name" value="ALDKETRDTASE"/>
</dbReference>
<dbReference type="PROSITE" id="PS00798">
    <property type="entry name" value="ALDOKETO_REDUCTASE_1"/>
    <property type="match status" value="1"/>
</dbReference>
<evidence type="ECO:0000256" key="3">
    <source>
        <dbReference type="ARBA" id="ARBA00023002"/>
    </source>
</evidence>
<proteinExistence type="inferred from homology"/>
<dbReference type="PROSITE" id="PS00063">
    <property type="entry name" value="ALDOKETO_REDUCTASE_3"/>
    <property type="match status" value="1"/>
</dbReference>
<dbReference type="Gene3D" id="3.20.20.100">
    <property type="entry name" value="NADP-dependent oxidoreductase domain"/>
    <property type="match status" value="1"/>
</dbReference>
<accession>A0A7T7M9V9</accession>
<dbReference type="PANTHER" id="PTHR43827">
    <property type="entry name" value="2,5-DIKETO-D-GLUCONIC ACID REDUCTASE"/>
    <property type="match status" value="1"/>
</dbReference>
<dbReference type="GO" id="GO:0016616">
    <property type="term" value="F:oxidoreductase activity, acting on the CH-OH group of donors, NAD or NADP as acceptor"/>
    <property type="evidence" value="ECO:0007669"/>
    <property type="project" value="UniProtKB-ARBA"/>
</dbReference>
<evidence type="ECO:0000256" key="1">
    <source>
        <dbReference type="ARBA" id="ARBA00007905"/>
    </source>
</evidence>
<dbReference type="InterPro" id="IPR023210">
    <property type="entry name" value="NADP_OxRdtase_dom"/>
</dbReference>
<keyword evidence="9" id="KW-1185">Reference proteome</keyword>
<dbReference type="EMBL" id="CP066802">
    <property type="protein sequence ID" value="QQM67354.1"/>
    <property type="molecule type" value="Genomic_DNA"/>
</dbReference>
<dbReference type="SUPFAM" id="SSF51430">
    <property type="entry name" value="NAD(P)-linked oxidoreductase"/>
    <property type="match status" value="1"/>
</dbReference>
<dbReference type="Proteomes" id="UP000595895">
    <property type="component" value="Chromosome"/>
</dbReference>
<evidence type="ECO:0000256" key="2">
    <source>
        <dbReference type="ARBA" id="ARBA00022857"/>
    </source>
</evidence>
<organism evidence="8 9">
    <name type="scientific">Actinomyces weissii</name>
    <dbReference type="NCBI Taxonomy" id="675090"/>
    <lineage>
        <taxon>Bacteria</taxon>
        <taxon>Bacillati</taxon>
        <taxon>Actinomycetota</taxon>
        <taxon>Actinomycetes</taxon>
        <taxon>Actinomycetales</taxon>
        <taxon>Actinomycetaceae</taxon>
        <taxon>Actinomyces</taxon>
    </lineage>
</organism>
<reference evidence="8 9" key="1">
    <citation type="submission" date="2020-12" db="EMBL/GenBank/DDBJ databases">
        <authorList>
            <person name="Zhou J."/>
        </authorList>
    </citation>
    <scope>NUCLEOTIDE SEQUENCE [LARGE SCALE GENOMIC DNA]</scope>
    <source>
        <strain evidence="8 9">CCUG 61299</strain>
    </source>
</reference>
<dbReference type="PIRSF" id="PIRSF000097">
    <property type="entry name" value="AKR"/>
    <property type="match status" value="1"/>
</dbReference>
<dbReference type="InterPro" id="IPR020471">
    <property type="entry name" value="AKR"/>
</dbReference>
<evidence type="ECO:0000313" key="8">
    <source>
        <dbReference type="EMBL" id="QQM67354.1"/>
    </source>
</evidence>
<sequence length="293" mass="32309">MSCVPVCSTLPVTLLPLSQGVADRPVLMPQLGLGTYKIPDDDAARCVRAALSLGYRHVDTAQMYRNEAGVGQGLRDSGLPREELFVTSKLDNPNHRPEAVRRSFDESLRALGLEYLDLFLVHWPLATSPGLDLVETWQAMVKLLESGRVRAIGVSNFEPGHLERIVAATGVVPAVNQVEVHPYFTQEPLRAVNWAQGVVTQAWSPLARGRVLEDPVLVRVAQEVGRSPAQVVLRWHLQRGDVVIPKSTHPERMAANAAVWDFALSGAQMALVDALDRGERHGPHPDEMREPRQ</sequence>
<evidence type="ECO:0000256" key="4">
    <source>
        <dbReference type="PIRSR" id="PIRSR000097-1"/>
    </source>
</evidence>
<dbReference type="InterPro" id="IPR036812">
    <property type="entry name" value="NAD(P)_OxRdtase_dom_sf"/>
</dbReference>
<feature type="binding site" evidence="5">
    <location>
        <position position="122"/>
    </location>
    <ligand>
        <name>substrate</name>
    </ligand>
</feature>
<keyword evidence="2" id="KW-0521">NADP</keyword>
<evidence type="ECO:0000256" key="6">
    <source>
        <dbReference type="PIRSR" id="PIRSR000097-3"/>
    </source>
</evidence>
<feature type="active site" description="Proton donor" evidence="4">
    <location>
        <position position="64"/>
    </location>
</feature>
<dbReference type="KEGG" id="awe:JG540_00070"/>
<dbReference type="InterPro" id="IPR018170">
    <property type="entry name" value="Aldo/ket_reductase_CS"/>
</dbReference>
<feature type="site" description="Lowers pKa of active site Tyr" evidence="6">
    <location>
        <position position="89"/>
    </location>
</feature>
<dbReference type="PANTHER" id="PTHR43827:SF3">
    <property type="entry name" value="NADP-DEPENDENT OXIDOREDUCTASE DOMAIN-CONTAINING PROTEIN"/>
    <property type="match status" value="1"/>
</dbReference>
<feature type="domain" description="NADP-dependent oxidoreductase" evidence="7">
    <location>
        <begin position="31"/>
        <end position="276"/>
    </location>
</feature>
<dbReference type="CDD" id="cd19071">
    <property type="entry name" value="AKR_AKR1-5-like"/>
    <property type="match status" value="1"/>
</dbReference>
<evidence type="ECO:0000259" key="7">
    <source>
        <dbReference type="Pfam" id="PF00248"/>
    </source>
</evidence>
<evidence type="ECO:0000313" key="9">
    <source>
        <dbReference type="Proteomes" id="UP000595895"/>
    </source>
</evidence>
<dbReference type="AlphaFoldDB" id="A0A7T7M9V9"/>
<keyword evidence="3" id="KW-0560">Oxidoreductase</keyword>
<gene>
    <name evidence="8" type="ORF">JG540_00070</name>
</gene>
<dbReference type="PROSITE" id="PS00062">
    <property type="entry name" value="ALDOKETO_REDUCTASE_2"/>
    <property type="match status" value="1"/>
</dbReference>
<name>A0A7T7M9V9_9ACTO</name>
<protein>
    <submittedName>
        <fullName evidence="8">Aldo/keto reductase</fullName>
    </submittedName>
</protein>
<comment type="similarity">
    <text evidence="1">Belongs to the aldo/keto reductase family.</text>
</comment>